<organism evidence="3 4">
    <name type="scientific">Leifsonia williamsii</name>
    <dbReference type="NCBI Taxonomy" id="3035919"/>
    <lineage>
        <taxon>Bacteria</taxon>
        <taxon>Bacillati</taxon>
        <taxon>Actinomycetota</taxon>
        <taxon>Actinomycetes</taxon>
        <taxon>Micrococcales</taxon>
        <taxon>Microbacteriaceae</taxon>
        <taxon>Leifsonia</taxon>
    </lineage>
</organism>
<dbReference type="RefSeq" id="WP_301210852.1">
    <property type="nucleotide sequence ID" value="NZ_JAROCF010000001.1"/>
</dbReference>
<protein>
    <submittedName>
        <fullName evidence="3">Amidohydrolase family protein</fullName>
    </submittedName>
</protein>
<feature type="domain" description="Amidohydrolase-related" evidence="2">
    <location>
        <begin position="3"/>
        <end position="282"/>
    </location>
</feature>
<dbReference type="PANTHER" id="PTHR43569:SF2">
    <property type="entry name" value="AMIDOHYDROLASE-RELATED DOMAIN-CONTAINING PROTEIN"/>
    <property type="match status" value="1"/>
</dbReference>
<evidence type="ECO:0000259" key="2">
    <source>
        <dbReference type="Pfam" id="PF04909"/>
    </source>
</evidence>
<dbReference type="Gene3D" id="3.20.20.140">
    <property type="entry name" value="Metal-dependent hydrolases"/>
    <property type="match status" value="1"/>
</dbReference>
<dbReference type="Pfam" id="PF04909">
    <property type="entry name" value="Amidohydro_2"/>
    <property type="match status" value="1"/>
</dbReference>
<sequence>MIVDAHTHVWGPDALELDWLADPTAGPLRRPYPVGELLAEEAACGVDAVVLVTAVESVAGTAALLAEVERDDASRAAPGAPRAAPRIGAVVGWVDLTAPGVGGRLDALRAGPGGRLLRGVRLVQEQVEPGRRSTDALLRACDALAERGLVLEVLVAPGRLADLAELVDARPELPVVLDHLGGPSPDAGEAWRLDLFGLAHAPRVFLKLSGLDLRTPFGADCAAFALDLFGPRRVMAGSDWPVLRLRSTLEAVWSDLAVAAAGLTSAERDAVLGGTAAEVYGIDHQGGTP</sequence>
<dbReference type="InterPro" id="IPR052350">
    <property type="entry name" value="Metallo-dep_Lactonases"/>
</dbReference>
<accession>A0ABT8KAW3</accession>
<evidence type="ECO:0000313" key="3">
    <source>
        <dbReference type="EMBL" id="MDN4614561.1"/>
    </source>
</evidence>
<name>A0ABT8KAW3_9MICO</name>
<dbReference type="InterPro" id="IPR006680">
    <property type="entry name" value="Amidohydro-rel"/>
</dbReference>
<proteinExistence type="inferred from homology"/>
<evidence type="ECO:0000256" key="1">
    <source>
        <dbReference type="ARBA" id="ARBA00038310"/>
    </source>
</evidence>
<evidence type="ECO:0000313" key="4">
    <source>
        <dbReference type="Proteomes" id="UP001174208"/>
    </source>
</evidence>
<reference evidence="3" key="1">
    <citation type="submission" date="2023-06" db="EMBL/GenBank/DDBJ databases">
        <title>MT1 and MT2 Draft Genomes of Novel Species.</title>
        <authorList>
            <person name="Venkateswaran K."/>
        </authorList>
    </citation>
    <scope>NUCLEOTIDE SEQUENCE</scope>
    <source>
        <strain evidence="3">F6_8S_P_1B</strain>
    </source>
</reference>
<dbReference type="EMBL" id="JAROCF010000001">
    <property type="protein sequence ID" value="MDN4614561.1"/>
    <property type="molecule type" value="Genomic_DNA"/>
</dbReference>
<dbReference type="Proteomes" id="UP001174208">
    <property type="component" value="Unassembled WGS sequence"/>
</dbReference>
<dbReference type="SUPFAM" id="SSF51556">
    <property type="entry name" value="Metallo-dependent hydrolases"/>
    <property type="match status" value="1"/>
</dbReference>
<keyword evidence="4" id="KW-1185">Reference proteome</keyword>
<comment type="similarity">
    <text evidence="1">Belongs to the metallo-dependent hydrolases superfamily.</text>
</comment>
<dbReference type="InterPro" id="IPR032466">
    <property type="entry name" value="Metal_Hydrolase"/>
</dbReference>
<gene>
    <name evidence="3" type="ORF">P5G50_08855</name>
</gene>
<dbReference type="PANTHER" id="PTHR43569">
    <property type="entry name" value="AMIDOHYDROLASE"/>
    <property type="match status" value="1"/>
</dbReference>
<comment type="caution">
    <text evidence="3">The sequence shown here is derived from an EMBL/GenBank/DDBJ whole genome shotgun (WGS) entry which is preliminary data.</text>
</comment>